<accession>A0A2U2MTG1</accession>
<evidence type="ECO:0000313" key="3">
    <source>
        <dbReference type="EMBL" id="PWG60112.1"/>
    </source>
</evidence>
<keyword evidence="1" id="KW-0560">Oxidoreductase</keyword>
<dbReference type="SUPFAM" id="SSF52218">
    <property type="entry name" value="Flavoproteins"/>
    <property type="match status" value="1"/>
</dbReference>
<name>A0A2U2MTG1_9BIFI</name>
<organism evidence="3 4">
    <name type="scientific">Bifidobacterium catulorum</name>
    <dbReference type="NCBI Taxonomy" id="1630173"/>
    <lineage>
        <taxon>Bacteria</taxon>
        <taxon>Bacillati</taxon>
        <taxon>Actinomycetota</taxon>
        <taxon>Actinomycetes</taxon>
        <taxon>Bifidobacteriales</taxon>
        <taxon>Bifidobacteriaceae</taxon>
        <taxon>Bifidobacterium</taxon>
    </lineage>
</organism>
<dbReference type="InterPro" id="IPR029039">
    <property type="entry name" value="Flavoprotein-like_sf"/>
</dbReference>
<gene>
    <name evidence="3" type="ORF">DF200_04270</name>
</gene>
<dbReference type="GO" id="GO:0009055">
    <property type="term" value="F:electron transfer activity"/>
    <property type="evidence" value="ECO:0007669"/>
    <property type="project" value="TreeGrafter"/>
</dbReference>
<feature type="domain" description="Flavodoxin-like fold" evidence="2">
    <location>
        <begin position="1"/>
        <end position="169"/>
    </location>
</feature>
<dbReference type="GO" id="GO:0010181">
    <property type="term" value="F:FMN binding"/>
    <property type="evidence" value="ECO:0007669"/>
    <property type="project" value="TreeGrafter"/>
</dbReference>
<dbReference type="OrthoDB" id="9798454at2"/>
<dbReference type="PANTHER" id="PTHR47307">
    <property type="entry name" value="GLUTATHIONE-REGULATED POTASSIUM-EFFLUX SYSTEM ANCILLARY PROTEIN KEFG"/>
    <property type="match status" value="1"/>
</dbReference>
<comment type="caution">
    <text evidence="3">The sequence shown here is derived from an EMBL/GenBank/DDBJ whole genome shotgun (WGS) entry which is preliminary data.</text>
</comment>
<proteinExistence type="predicted"/>
<evidence type="ECO:0000259" key="2">
    <source>
        <dbReference type="Pfam" id="PF02525"/>
    </source>
</evidence>
<dbReference type="PANTHER" id="PTHR47307:SF1">
    <property type="entry name" value="GLUTATHIONE-REGULATED POTASSIUM-EFFLUX SYSTEM ANCILLARY PROTEIN KEFG"/>
    <property type="match status" value="1"/>
</dbReference>
<dbReference type="InterPro" id="IPR003680">
    <property type="entry name" value="Flavodoxin_fold"/>
</dbReference>
<protein>
    <submittedName>
        <fullName evidence="3">General stress protein</fullName>
    </submittedName>
</protein>
<keyword evidence="4" id="KW-1185">Reference proteome</keyword>
<evidence type="ECO:0000256" key="1">
    <source>
        <dbReference type="ARBA" id="ARBA00023002"/>
    </source>
</evidence>
<dbReference type="Proteomes" id="UP000245753">
    <property type="component" value="Unassembled WGS sequence"/>
</dbReference>
<dbReference type="EMBL" id="QFFN01000007">
    <property type="protein sequence ID" value="PWG60112.1"/>
    <property type="molecule type" value="Genomic_DNA"/>
</dbReference>
<dbReference type="Pfam" id="PF02525">
    <property type="entry name" value="Flavodoxin_2"/>
    <property type="match status" value="1"/>
</dbReference>
<sequence>MSTGILLFHPNYAASKINRRLINTLEARHPADVTVRDEYALYPDFKVDKAAEQAFVESIDHLVLEFPFYWYSAPALLQQWKDTVLAPGWAYAGGTALDGKTVQLVVTTGSPASRYQTDGEYGHTMKELLSPFELTAFRVDLTWREPILVQNTSAISEEELDAAAKRYADAFTD</sequence>
<dbReference type="GO" id="GO:0003955">
    <property type="term" value="F:NAD(P)H dehydrogenase (quinone) activity"/>
    <property type="evidence" value="ECO:0007669"/>
    <property type="project" value="TreeGrafter"/>
</dbReference>
<dbReference type="InterPro" id="IPR046980">
    <property type="entry name" value="KefG/KefF"/>
</dbReference>
<dbReference type="RefSeq" id="WP_109137047.1">
    <property type="nucleotide sequence ID" value="NZ_QFFN01000007.1"/>
</dbReference>
<reference evidence="3 4" key="1">
    <citation type="journal article" date="2018" name="Int. J. Syst. Evol. Microbiol.">
        <title>Bifidobacterium catulorum sp. nov., a novel taxon from the faeces of the baby common marmoset (Callithrix jacchus).</title>
        <authorList>
            <person name="Modesto M."/>
            <person name="Michelini S."/>
            <person name="Oki K."/>
            <person name="Biavati B."/>
            <person name="Watanabe K."/>
            <person name="Mattarelli P."/>
        </authorList>
    </citation>
    <scope>NUCLEOTIDE SEQUENCE [LARGE SCALE GENOMIC DNA]</scope>
    <source>
        <strain evidence="3 4">MRM 8.19</strain>
    </source>
</reference>
<dbReference type="AlphaFoldDB" id="A0A2U2MTG1"/>
<evidence type="ECO:0000313" key="4">
    <source>
        <dbReference type="Proteomes" id="UP000245753"/>
    </source>
</evidence>
<dbReference type="Gene3D" id="3.40.50.360">
    <property type="match status" value="1"/>
</dbReference>